<dbReference type="Pfam" id="PF00293">
    <property type="entry name" value="NUDIX"/>
    <property type="match status" value="1"/>
</dbReference>
<dbReference type="EMBL" id="MHQY01000044">
    <property type="protein sequence ID" value="OHA12661.1"/>
    <property type="molecule type" value="Genomic_DNA"/>
</dbReference>
<dbReference type="PROSITE" id="PS51462">
    <property type="entry name" value="NUDIX"/>
    <property type="match status" value="1"/>
</dbReference>
<evidence type="ECO:0000313" key="3">
    <source>
        <dbReference type="EMBL" id="OHA12661.1"/>
    </source>
</evidence>
<dbReference type="InterPro" id="IPR020084">
    <property type="entry name" value="NUDIX_hydrolase_CS"/>
</dbReference>
<sequence>MNNVIWVDDNDNVLGEITREKAHQEGLLHRVAVIYVVNDKNELLVNERAKDGHLDHSSAGHVNIGESYPEAAKRELEEELGIFGIKLQEIGSSRARDKGDTFDNRHMFKIFICKSAPEKLKEDEVRRVFWADPKEVYRDMAIQPEKYTGGFKSTLKIFLEYYVKTKK</sequence>
<dbReference type="GO" id="GO:0016787">
    <property type="term" value="F:hydrolase activity"/>
    <property type="evidence" value="ECO:0007669"/>
    <property type="project" value="UniProtKB-KW"/>
</dbReference>
<dbReference type="InterPro" id="IPR000086">
    <property type="entry name" value="NUDIX_hydrolase_dom"/>
</dbReference>
<keyword evidence="1" id="KW-0378">Hydrolase</keyword>
<protein>
    <recommendedName>
        <fullName evidence="2">Nudix hydrolase domain-containing protein</fullName>
    </recommendedName>
</protein>
<evidence type="ECO:0000256" key="1">
    <source>
        <dbReference type="ARBA" id="ARBA00022801"/>
    </source>
</evidence>
<evidence type="ECO:0000313" key="4">
    <source>
        <dbReference type="Proteomes" id="UP000177171"/>
    </source>
</evidence>
<name>A0A1G2LPB9_9BACT</name>
<dbReference type="PANTHER" id="PTHR10885">
    <property type="entry name" value="ISOPENTENYL-DIPHOSPHATE DELTA-ISOMERASE"/>
    <property type="match status" value="1"/>
</dbReference>
<dbReference type="PROSITE" id="PS00893">
    <property type="entry name" value="NUDIX_BOX"/>
    <property type="match status" value="1"/>
</dbReference>
<feature type="domain" description="Nudix hydrolase" evidence="2">
    <location>
        <begin position="27"/>
        <end position="153"/>
    </location>
</feature>
<gene>
    <name evidence="3" type="ORF">A3G49_00095</name>
</gene>
<dbReference type="SUPFAM" id="SSF55811">
    <property type="entry name" value="Nudix"/>
    <property type="match status" value="1"/>
</dbReference>
<dbReference type="PANTHER" id="PTHR10885:SF0">
    <property type="entry name" value="ISOPENTENYL-DIPHOSPHATE DELTA-ISOMERASE"/>
    <property type="match status" value="1"/>
</dbReference>
<accession>A0A1G2LPB9</accession>
<reference evidence="3 4" key="1">
    <citation type="journal article" date="2016" name="Nat. Commun.">
        <title>Thousands of microbial genomes shed light on interconnected biogeochemical processes in an aquifer system.</title>
        <authorList>
            <person name="Anantharaman K."/>
            <person name="Brown C.T."/>
            <person name="Hug L.A."/>
            <person name="Sharon I."/>
            <person name="Castelle C.J."/>
            <person name="Probst A.J."/>
            <person name="Thomas B.C."/>
            <person name="Singh A."/>
            <person name="Wilkins M.J."/>
            <person name="Karaoz U."/>
            <person name="Brodie E.L."/>
            <person name="Williams K.H."/>
            <person name="Hubbard S.S."/>
            <person name="Banfield J.F."/>
        </authorList>
    </citation>
    <scope>NUCLEOTIDE SEQUENCE [LARGE SCALE GENOMIC DNA]</scope>
</reference>
<dbReference type="Proteomes" id="UP000177171">
    <property type="component" value="Unassembled WGS sequence"/>
</dbReference>
<dbReference type="Gene3D" id="3.90.79.10">
    <property type="entry name" value="Nucleoside Triphosphate Pyrophosphohydrolase"/>
    <property type="match status" value="1"/>
</dbReference>
<comment type="caution">
    <text evidence="3">The sequence shown here is derived from an EMBL/GenBank/DDBJ whole genome shotgun (WGS) entry which is preliminary data.</text>
</comment>
<dbReference type="AlphaFoldDB" id="A0A1G2LPB9"/>
<dbReference type="InterPro" id="IPR015797">
    <property type="entry name" value="NUDIX_hydrolase-like_dom_sf"/>
</dbReference>
<evidence type="ECO:0000259" key="2">
    <source>
        <dbReference type="PROSITE" id="PS51462"/>
    </source>
</evidence>
<proteinExistence type="predicted"/>
<organism evidence="3 4">
    <name type="scientific">Candidatus Sungbacteria bacterium RIFCSPLOWO2_12_FULL_41_11</name>
    <dbReference type="NCBI Taxonomy" id="1802286"/>
    <lineage>
        <taxon>Bacteria</taxon>
        <taxon>Candidatus Sungiibacteriota</taxon>
    </lineage>
</organism>